<dbReference type="PROSITE" id="PS50009">
    <property type="entry name" value="RASGEF_CAT"/>
    <property type="match status" value="1"/>
</dbReference>
<feature type="non-terminal residue" evidence="4">
    <location>
        <position position="1"/>
    </location>
</feature>
<dbReference type="GO" id="GO:0005886">
    <property type="term" value="C:plasma membrane"/>
    <property type="evidence" value="ECO:0007669"/>
    <property type="project" value="TreeGrafter"/>
</dbReference>
<proteinExistence type="predicted"/>
<evidence type="ECO:0000256" key="2">
    <source>
        <dbReference type="PROSITE-ProRule" id="PRU00168"/>
    </source>
</evidence>
<dbReference type="Proteomes" id="UP000023152">
    <property type="component" value="Unassembled WGS sequence"/>
</dbReference>
<protein>
    <recommendedName>
        <fullName evidence="3">Ras-GEF domain-containing protein</fullName>
    </recommendedName>
</protein>
<dbReference type="SUPFAM" id="SSF48366">
    <property type="entry name" value="Ras GEF"/>
    <property type="match status" value="1"/>
</dbReference>
<organism evidence="4 5">
    <name type="scientific">Reticulomyxa filosa</name>
    <dbReference type="NCBI Taxonomy" id="46433"/>
    <lineage>
        <taxon>Eukaryota</taxon>
        <taxon>Sar</taxon>
        <taxon>Rhizaria</taxon>
        <taxon>Retaria</taxon>
        <taxon>Foraminifera</taxon>
        <taxon>Monothalamids</taxon>
        <taxon>Reticulomyxidae</taxon>
        <taxon>Reticulomyxa</taxon>
    </lineage>
</organism>
<dbReference type="OrthoDB" id="546434at2759"/>
<evidence type="ECO:0000313" key="4">
    <source>
        <dbReference type="EMBL" id="ETO14461.1"/>
    </source>
</evidence>
<accession>X6MLF2</accession>
<dbReference type="InterPro" id="IPR036964">
    <property type="entry name" value="RASGEF_cat_dom_sf"/>
</dbReference>
<dbReference type="InterPro" id="IPR023578">
    <property type="entry name" value="Ras_GEF_dom_sf"/>
</dbReference>
<dbReference type="PANTHER" id="PTHR23113">
    <property type="entry name" value="GUANINE NUCLEOTIDE EXCHANGE FACTOR"/>
    <property type="match status" value="1"/>
</dbReference>
<dbReference type="EMBL" id="ASPP01020016">
    <property type="protein sequence ID" value="ETO14461.1"/>
    <property type="molecule type" value="Genomic_DNA"/>
</dbReference>
<dbReference type="InterPro" id="IPR001895">
    <property type="entry name" value="RASGEF_cat_dom"/>
</dbReference>
<dbReference type="GO" id="GO:0005085">
    <property type="term" value="F:guanyl-nucleotide exchange factor activity"/>
    <property type="evidence" value="ECO:0007669"/>
    <property type="project" value="UniProtKB-KW"/>
</dbReference>
<feature type="domain" description="Ras-GEF" evidence="3">
    <location>
        <begin position="425"/>
        <end position="622"/>
    </location>
</feature>
<sequence length="622" mass="72173">LRGYCQFSHQWCLDWEHVRVEECPDKKFFVCLHCGKTYRDLKKQIPWLLGFSDKHNSQPARLCGLCFTEAHKEAIDSTRINIHEYVEANLSNPTKTMELCLVHRFRLMLTLMNEYQYIWKNRREDHKKMLHIINLLSGCFTIAKVEYVNNNTNNKPICSIRQWIIFLWDEDFALQSQARQHLNTFLSQVISTSNGHAIYKDIFQAAQLLLSSYRKQYLHERQVRLQQEDAGLLQANKTGSPRLLASSGASPTPLALTDKKPIAPVHSNTELADLRAVDCTSNENEADRNSKKFELLMQSKQDIMEQYRNESSHGKSFVLGMCGRDYDLLFQGQGDAGGFTGPLSPRINEDNISLQVASTLNINTNVHASEDNNSKQAGAGVMSPTLTHEKKNPKYFFIGNKANDNEKEREMLMTQILEHECRVIAELLRPVQLTLMMFEKFKKITPTELLQKGWTRDDKFNRAPNVVDMIFFCESISVWVQLEIIAEKPANRLRAYEKFIRIARELEKINNQYGQLQVFAGLDSHYVTRFKKLEKALETSNNELSTFMKNTAKLMNTSRNFFNLRQGLWRLETPCIPYLGVFLKDAFMVDELFKKSKIGRADPEQTKRVWDIYYQINAYRQV</sequence>
<evidence type="ECO:0000313" key="5">
    <source>
        <dbReference type="Proteomes" id="UP000023152"/>
    </source>
</evidence>
<dbReference type="Gene3D" id="1.10.840.10">
    <property type="entry name" value="Ras guanine-nucleotide exchange factors catalytic domain"/>
    <property type="match status" value="1"/>
</dbReference>
<gene>
    <name evidence="4" type="ORF">RFI_22905</name>
</gene>
<dbReference type="InterPro" id="IPR008937">
    <property type="entry name" value="Ras-like_GEF"/>
</dbReference>
<comment type="caution">
    <text evidence="4">The sequence shown here is derived from an EMBL/GenBank/DDBJ whole genome shotgun (WGS) entry which is preliminary data.</text>
</comment>
<name>X6MLF2_RETFI</name>
<keyword evidence="5" id="KW-1185">Reference proteome</keyword>
<evidence type="ECO:0000259" key="3">
    <source>
        <dbReference type="PROSITE" id="PS50009"/>
    </source>
</evidence>
<dbReference type="Pfam" id="PF00617">
    <property type="entry name" value="RasGEF"/>
    <property type="match status" value="1"/>
</dbReference>
<keyword evidence="1 2" id="KW-0344">Guanine-nucleotide releasing factor</keyword>
<dbReference type="GO" id="GO:0007265">
    <property type="term" value="P:Ras protein signal transduction"/>
    <property type="evidence" value="ECO:0007669"/>
    <property type="project" value="TreeGrafter"/>
</dbReference>
<dbReference type="AlphaFoldDB" id="X6MLF2"/>
<evidence type="ECO:0000256" key="1">
    <source>
        <dbReference type="ARBA" id="ARBA00022658"/>
    </source>
</evidence>
<dbReference type="SMART" id="SM00147">
    <property type="entry name" value="RasGEF"/>
    <property type="match status" value="1"/>
</dbReference>
<dbReference type="PANTHER" id="PTHR23113:SF99">
    <property type="entry name" value="RASGEF DOMAIN-CONTAINING PROTEIN"/>
    <property type="match status" value="1"/>
</dbReference>
<reference evidence="4 5" key="1">
    <citation type="journal article" date="2013" name="Curr. Biol.">
        <title>The Genome of the Foraminiferan Reticulomyxa filosa.</title>
        <authorList>
            <person name="Glockner G."/>
            <person name="Hulsmann N."/>
            <person name="Schleicher M."/>
            <person name="Noegel A.A."/>
            <person name="Eichinger L."/>
            <person name="Gallinger C."/>
            <person name="Pawlowski J."/>
            <person name="Sierra R."/>
            <person name="Euteneuer U."/>
            <person name="Pillet L."/>
            <person name="Moustafa A."/>
            <person name="Platzer M."/>
            <person name="Groth M."/>
            <person name="Szafranski K."/>
            <person name="Schliwa M."/>
        </authorList>
    </citation>
    <scope>NUCLEOTIDE SEQUENCE [LARGE SCALE GENOMIC DNA]</scope>
</reference>